<dbReference type="EMBL" id="KB644412">
    <property type="protein sequence ID" value="EPS29789.1"/>
    <property type="molecule type" value="Genomic_DNA"/>
</dbReference>
<keyword evidence="3" id="KW-0539">Nucleus</keyword>
<dbReference type="HOGENOM" id="CLU_018776_0_0_1"/>
<accession>S7ZHQ1</accession>
<dbReference type="InterPro" id="IPR052416">
    <property type="entry name" value="GTF3C_component"/>
</dbReference>
<organism evidence="5 6">
    <name type="scientific">Penicillium oxalicum (strain 114-2 / CGMCC 5302)</name>
    <name type="common">Penicillium decumbens</name>
    <dbReference type="NCBI Taxonomy" id="933388"/>
    <lineage>
        <taxon>Eukaryota</taxon>
        <taxon>Fungi</taxon>
        <taxon>Dikarya</taxon>
        <taxon>Ascomycota</taxon>
        <taxon>Pezizomycotina</taxon>
        <taxon>Eurotiomycetes</taxon>
        <taxon>Eurotiomycetidae</taxon>
        <taxon>Eurotiales</taxon>
        <taxon>Aspergillaceae</taxon>
        <taxon>Penicillium</taxon>
    </lineage>
</organism>
<dbReference type="InterPro" id="IPR015943">
    <property type="entry name" value="WD40/YVTN_repeat-like_dom_sf"/>
</dbReference>
<dbReference type="Proteomes" id="UP000019376">
    <property type="component" value="Unassembled WGS sequence"/>
</dbReference>
<evidence type="ECO:0000256" key="1">
    <source>
        <dbReference type="ARBA" id="ARBA00004123"/>
    </source>
</evidence>
<evidence type="ECO:0008006" key="7">
    <source>
        <dbReference type="Google" id="ProtNLM"/>
    </source>
</evidence>
<proteinExistence type="predicted"/>
<gene>
    <name evidence="5" type="ORF">PDE_04739</name>
</gene>
<dbReference type="GO" id="GO:0000127">
    <property type="term" value="C:transcription factor TFIIIC complex"/>
    <property type="evidence" value="ECO:0007669"/>
    <property type="project" value="TreeGrafter"/>
</dbReference>
<evidence type="ECO:0000313" key="5">
    <source>
        <dbReference type="EMBL" id="EPS29789.1"/>
    </source>
</evidence>
<dbReference type="OrthoDB" id="4703at2759"/>
<evidence type="ECO:0000313" key="6">
    <source>
        <dbReference type="Proteomes" id="UP000019376"/>
    </source>
</evidence>
<dbReference type="GO" id="GO:0005634">
    <property type="term" value="C:nucleus"/>
    <property type="evidence" value="ECO:0007669"/>
    <property type="project" value="UniProtKB-SubCell"/>
</dbReference>
<dbReference type="PANTHER" id="PTHR15052:SF2">
    <property type="entry name" value="GENERAL TRANSCRIPTION FACTOR 3C POLYPEPTIDE 2"/>
    <property type="match status" value="1"/>
</dbReference>
<dbReference type="SUPFAM" id="SSF50978">
    <property type="entry name" value="WD40 repeat-like"/>
    <property type="match status" value="1"/>
</dbReference>
<keyword evidence="6" id="KW-1185">Reference proteome</keyword>
<dbReference type="PhylomeDB" id="S7ZHQ1"/>
<reference evidence="5 6" key="1">
    <citation type="journal article" date="2013" name="PLoS ONE">
        <title>Genomic and secretomic analyses reveal unique features of the lignocellulolytic enzyme system of Penicillium decumbens.</title>
        <authorList>
            <person name="Liu G."/>
            <person name="Zhang L."/>
            <person name="Wei X."/>
            <person name="Zou G."/>
            <person name="Qin Y."/>
            <person name="Ma L."/>
            <person name="Li J."/>
            <person name="Zheng H."/>
            <person name="Wang S."/>
            <person name="Wang C."/>
            <person name="Xun L."/>
            <person name="Zhao G.-P."/>
            <person name="Zhou Z."/>
            <person name="Qu Y."/>
        </authorList>
    </citation>
    <scope>NUCLEOTIDE SEQUENCE [LARGE SCALE GENOMIC DNA]</scope>
    <source>
        <strain evidence="6">114-2 / CGMCC 5302</strain>
    </source>
</reference>
<feature type="compositionally biased region" description="Basic and acidic residues" evidence="4">
    <location>
        <begin position="35"/>
        <end position="48"/>
    </location>
</feature>
<dbReference type="Gene3D" id="2.130.10.10">
    <property type="entry name" value="YVTN repeat-like/Quinoprotein amine dehydrogenase"/>
    <property type="match status" value="1"/>
</dbReference>
<sequence>MSSARRSGRLKGPRTTYTTDPFESAGISDDSGSEEQQKTKTERSKPALDQDSGSDDEFLAEEANEHEEEEEEEEDEEDDEEAYSDDETPKKQTSKASRRAGRSDYSGPDEPGSSAPTTPRTRNEKPQFSSAKSRQKILESSGSSPKARVPAAESRFRGCNDVKENESKPMHYMSTFGDDTRDLLAAVYARDRWARGVDTCLPTRYTLDHQNPLNEYEFGPTWGVAPEDVERERTSGWDWYYDAVIGQNFQRAQKMGPKLSETEARRKYLPHARKGKHTVLVGPANHQKAFHLGHHESMNFGEAWADVKAQKSDRVNANVREGWLISFEQKIQCLAWAPCQEGLSQYLAVVTPIRANQKEDDPSHNEEPFSPFRETPSYPCALQLWEFLGEHAGPVTRTLDMKTKPRLRLLVCTEWGDLRRIAWCPMGRAKRDADEQNGTKFVGLLAGIWGDGKMRVLDIKLSQGEATEFVAIQSPAFEAKVPSNVSTCLTWLSPTDIAVGCSDGFVAVWSILPTDGTEPAPYVYKPIHTSYVLSITSAYPTNPHLIITTSIDGETRLWSMVDSESENTAPVRQRQAPGQISYSPILQAVCSYDENDFGRFMPLRRFFATHSAGRMPSSVTSMAPCSFFHPSFLFGTASGEVVAANPLRRLLYSKEQHWQQTWFSHDWAPGTDKNSSGASRFFDGFRAETQSLARNLAGDKRPQIGSYLTTIHDEQTHVTSLAWNPNRSTAGWACAGMGCGIVRVEDLAI</sequence>
<dbReference type="eggNOG" id="ENOG502S1WJ">
    <property type="taxonomic scope" value="Eukaryota"/>
</dbReference>
<feature type="compositionally biased region" description="Polar residues" evidence="4">
    <location>
        <begin position="114"/>
        <end position="144"/>
    </location>
</feature>
<feature type="region of interest" description="Disordered" evidence="4">
    <location>
        <begin position="1"/>
        <end position="155"/>
    </location>
</feature>
<name>S7ZHQ1_PENO1</name>
<evidence type="ECO:0000256" key="2">
    <source>
        <dbReference type="ARBA" id="ARBA00023163"/>
    </source>
</evidence>
<dbReference type="PANTHER" id="PTHR15052">
    <property type="entry name" value="RNA POLYMERASE III TRANSCRIPTION INITIATION FACTOR COMPLEX SUBUNIT"/>
    <property type="match status" value="1"/>
</dbReference>
<protein>
    <recommendedName>
        <fullName evidence="7">Transcription factor TFIIIC complex subunit Tfc6</fullName>
    </recommendedName>
</protein>
<comment type="subcellular location">
    <subcellularLocation>
        <location evidence="1">Nucleus</location>
    </subcellularLocation>
</comment>
<keyword evidence="2" id="KW-0804">Transcription</keyword>
<evidence type="ECO:0000256" key="4">
    <source>
        <dbReference type="SAM" id="MobiDB-lite"/>
    </source>
</evidence>
<feature type="compositionally biased region" description="Acidic residues" evidence="4">
    <location>
        <begin position="52"/>
        <end position="86"/>
    </location>
</feature>
<dbReference type="AlphaFoldDB" id="S7ZHQ1"/>
<feature type="compositionally biased region" description="Basic residues" evidence="4">
    <location>
        <begin position="1"/>
        <end position="12"/>
    </location>
</feature>
<dbReference type="GO" id="GO:0006383">
    <property type="term" value="P:transcription by RNA polymerase III"/>
    <property type="evidence" value="ECO:0007669"/>
    <property type="project" value="TreeGrafter"/>
</dbReference>
<evidence type="ECO:0000256" key="3">
    <source>
        <dbReference type="ARBA" id="ARBA00023242"/>
    </source>
</evidence>
<dbReference type="STRING" id="933388.S7ZHQ1"/>
<dbReference type="InterPro" id="IPR036322">
    <property type="entry name" value="WD40_repeat_dom_sf"/>
</dbReference>